<dbReference type="EMBL" id="HACG01043687">
    <property type="protein sequence ID" value="CEK90552.1"/>
    <property type="molecule type" value="Transcribed_RNA"/>
</dbReference>
<accession>A0A0B7BCE0</accession>
<gene>
    <name evidence="1" type="primary">ORF177448</name>
</gene>
<sequence>NIYRCRVEILCIHSNIQITAYLLMKDITYNISQQKTEMKNEVDCTQMNAGIV</sequence>
<proteinExistence type="predicted"/>
<feature type="non-terminal residue" evidence="1">
    <location>
        <position position="1"/>
    </location>
</feature>
<organism evidence="1">
    <name type="scientific">Arion vulgaris</name>
    <dbReference type="NCBI Taxonomy" id="1028688"/>
    <lineage>
        <taxon>Eukaryota</taxon>
        <taxon>Metazoa</taxon>
        <taxon>Spiralia</taxon>
        <taxon>Lophotrochozoa</taxon>
        <taxon>Mollusca</taxon>
        <taxon>Gastropoda</taxon>
        <taxon>Heterobranchia</taxon>
        <taxon>Euthyneura</taxon>
        <taxon>Panpulmonata</taxon>
        <taxon>Eupulmonata</taxon>
        <taxon>Stylommatophora</taxon>
        <taxon>Helicina</taxon>
        <taxon>Arionoidea</taxon>
        <taxon>Arionidae</taxon>
        <taxon>Arion</taxon>
    </lineage>
</organism>
<reference evidence="1" key="1">
    <citation type="submission" date="2014-12" db="EMBL/GenBank/DDBJ databases">
        <title>Insight into the proteome of Arion vulgaris.</title>
        <authorList>
            <person name="Aradska J."/>
            <person name="Bulat T."/>
            <person name="Smidak R."/>
            <person name="Sarate P."/>
            <person name="Gangsoo J."/>
            <person name="Sialana F."/>
            <person name="Bilban M."/>
            <person name="Lubec G."/>
        </authorList>
    </citation>
    <scope>NUCLEOTIDE SEQUENCE</scope>
    <source>
        <tissue evidence="1">Skin</tissue>
    </source>
</reference>
<dbReference type="AlphaFoldDB" id="A0A0B7BCE0"/>
<name>A0A0B7BCE0_9EUPU</name>
<protein>
    <submittedName>
        <fullName evidence="1">Uncharacterized protein</fullName>
    </submittedName>
</protein>
<evidence type="ECO:0000313" key="1">
    <source>
        <dbReference type="EMBL" id="CEK90552.1"/>
    </source>
</evidence>